<evidence type="ECO:0000256" key="5">
    <source>
        <dbReference type="ARBA" id="ARBA00022833"/>
    </source>
</evidence>
<dbReference type="InterPro" id="IPR037138">
    <property type="entry name" value="His_deacetylse_dom_sf"/>
</dbReference>
<feature type="region of interest" description="Disordered" evidence="6">
    <location>
        <begin position="582"/>
        <end position="610"/>
    </location>
</feature>
<organism evidence="8 9">
    <name type="scientific">Sinimarinibacterium flocculans</name>
    <dbReference type="NCBI Taxonomy" id="985250"/>
    <lineage>
        <taxon>Bacteria</taxon>
        <taxon>Pseudomonadati</taxon>
        <taxon>Pseudomonadota</taxon>
        <taxon>Gammaproteobacteria</taxon>
        <taxon>Nevskiales</taxon>
        <taxon>Nevskiaceae</taxon>
        <taxon>Sinimarinibacterium</taxon>
    </lineage>
</organism>
<dbReference type="GO" id="GO:0004407">
    <property type="term" value="F:histone deacetylase activity"/>
    <property type="evidence" value="ECO:0007669"/>
    <property type="project" value="TreeGrafter"/>
</dbReference>
<feature type="domain" description="N-acetyltransferase" evidence="7">
    <location>
        <begin position="9"/>
        <end position="203"/>
    </location>
</feature>
<dbReference type="GO" id="GO:0040029">
    <property type="term" value="P:epigenetic regulation of gene expression"/>
    <property type="evidence" value="ECO:0007669"/>
    <property type="project" value="TreeGrafter"/>
</dbReference>
<keyword evidence="9" id="KW-1185">Reference proteome</keyword>
<evidence type="ECO:0000256" key="1">
    <source>
        <dbReference type="ARBA" id="ARBA00001947"/>
    </source>
</evidence>
<dbReference type="InterPro" id="IPR000182">
    <property type="entry name" value="GNAT_dom"/>
</dbReference>
<dbReference type="GO" id="GO:0016787">
    <property type="term" value="F:hydrolase activity"/>
    <property type="evidence" value="ECO:0007669"/>
    <property type="project" value="UniProtKB-KW"/>
</dbReference>
<evidence type="ECO:0000256" key="2">
    <source>
        <dbReference type="ARBA" id="ARBA00005947"/>
    </source>
</evidence>
<sequence>MFRIRKIHDAVSPANRDALEQVRAIIRAQFPRARDEDLDKVEQQLRDPLHFRYRSILFVVENARGLVRGFAMLLHLTDLNVAFLELISAAPETTGGGIGGVLYEAVREEVEALGLHALFFECSVDDPNVIVDQVLLRQNQSRLRFYERYDARPILNNAYDSPVFPGDTDLYYLMVDRLGRPQPLRRVLLRKVVSAILERKYGKLIAEAEIARIAQSFADDPAQLRAPQYARRATEPVPVRRTDADKGIALLVNSGHDIHHVRDRGYVEVPVRIPAILDELQKTRLFSRIEPRHTPDSLLKRVHAPDYVDYLREACESLAPKKSIYPIIFPVRNQTRPPRDLELRLGYYCTDTFTPLHRNVWPAARGAVDCAVTGARVLFEGFHLAYALVRPPGHHAERRVFGGFCYLNSAAVAAAYLSGFGRVAILDLDFHHGNGTQDIFYERADVLTVSIHGAPPAAYPHFAGFADETGAGAGVGANLNLPLPERITAETYRQALSQALRRIGEFGANYLVIALGLDTAKADPTGSWPLAAADFRSNGHRVGALSLPTLVVQEGGYRTRTLGINARAFFEGLWQGHHARLSHPAPEQPVAPSRTKEPRQGGAPKTTGVS</sequence>
<dbReference type="Proteomes" id="UP000248330">
    <property type="component" value="Unassembled WGS sequence"/>
</dbReference>
<dbReference type="Gene3D" id="3.40.800.20">
    <property type="entry name" value="Histone deacetylase domain"/>
    <property type="match status" value="1"/>
</dbReference>
<name>A0A318EIE4_9GAMM</name>
<keyword evidence="3" id="KW-0479">Metal-binding</keyword>
<evidence type="ECO:0000256" key="6">
    <source>
        <dbReference type="SAM" id="MobiDB-lite"/>
    </source>
</evidence>
<dbReference type="SUPFAM" id="SSF55729">
    <property type="entry name" value="Acyl-CoA N-acyltransferases (Nat)"/>
    <property type="match status" value="1"/>
</dbReference>
<dbReference type="EMBL" id="QICN01000002">
    <property type="protein sequence ID" value="PXV70368.1"/>
    <property type="molecule type" value="Genomic_DNA"/>
</dbReference>
<keyword evidence="5" id="KW-0862">Zinc</keyword>
<dbReference type="InterPro" id="IPR023801">
    <property type="entry name" value="His_deacetylse_dom"/>
</dbReference>
<evidence type="ECO:0000313" key="9">
    <source>
        <dbReference type="Proteomes" id="UP000248330"/>
    </source>
</evidence>
<dbReference type="PRINTS" id="PR01270">
    <property type="entry name" value="HDASUPER"/>
</dbReference>
<dbReference type="GO" id="GO:0016747">
    <property type="term" value="F:acyltransferase activity, transferring groups other than amino-acyl groups"/>
    <property type="evidence" value="ECO:0007669"/>
    <property type="project" value="InterPro"/>
</dbReference>
<dbReference type="PANTHER" id="PTHR10625">
    <property type="entry name" value="HISTONE DEACETYLASE HDAC1-RELATED"/>
    <property type="match status" value="1"/>
</dbReference>
<dbReference type="InterPro" id="IPR016181">
    <property type="entry name" value="Acyl_CoA_acyltransferase"/>
</dbReference>
<dbReference type="InterPro" id="IPR023696">
    <property type="entry name" value="Ureohydrolase_dom_sf"/>
</dbReference>
<keyword evidence="4" id="KW-0378">Hydrolase</keyword>
<comment type="cofactor">
    <cofactor evidence="1">
        <name>Zn(2+)</name>
        <dbReference type="ChEBI" id="CHEBI:29105"/>
    </cofactor>
</comment>
<dbReference type="OrthoDB" id="9808367at2"/>
<gene>
    <name evidence="8" type="ORF">C8D93_102220</name>
</gene>
<dbReference type="PANTHER" id="PTHR10625:SF17">
    <property type="entry name" value="HISTONE DEACETYLASE 8"/>
    <property type="match status" value="1"/>
</dbReference>
<proteinExistence type="inferred from homology"/>
<dbReference type="Pfam" id="PF00583">
    <property type="entry name" value="Acetyltransf_1"/>
    <property type="match status" value="1"/>
</dbReference>
<dbReference type="SUPFAM" id="SSF52768">
    <property type="entry name" value="Arginase/deacetylase"/>
    <property type="match status" value="1"/>
</dbReference>
<evidence type="ECO:0000256" key="4">
    <source>
        <dbReference type="ARBA" id="ARBA00022801"/>
    </source>
</evidence>
<dbReference type="PROSITE" id="PS51186">
    <property type="entry name" value="GNAT"/>
    <property type="match status" value="1"/>
</dbReference>
<dbReference type="Pfam" id="PF00850">
    <property type="entry name" value="Hist_deacetyl"/>
    <property type="match status" value="1"/>
</dbReference>
<dbReference type="AlphaFoldDB" id="A0A318EIE4"/>
<dbReference type="Gene3D" id="3.40.630.30">
    <property type="match status" value="1"/>
</dbReference>
<reference evidence="8 9" key="1">
    <citation type="submission" date="2018-04" db="EMBL/GenBank/DDBJ databases">
        <title>Genomic Encyclopedia of Type Strains, Phase IV (KMG-IV): sequencing the most valuable type-strain genomes for metagenomic binning, comparative biology and taxonomic classification.</title>
        <authorList>
            <person name="Goeker M."/>
        </authorList>
    </citation>
    <scope>NUCLEOTIDE SEQUENCE [LARGE SCALE GENOMIC DNA]</scope>
    <source>
        <strain evidence="8 9">DSM 104150</strain>
    </source>
</reference>
<dbReference type="RefSeq" id="WP_110264037.1">
    <property type="nucleotide sequence ID" value="NZ_CAWNXA010000002.1"/>
</dbReference>
<evidence type="ECO:0000259" key="7">
    <source>
        <dbReference type="PROSITE" id="PS51186"/>
    </source>
</evidence>
<evidence type="ECO:0000256" key="3">
    <source>
        <dbReference type="ARBA" id="ARBA00022723"/>
    </source>
</evidence>
<dbReference type="GO" id="GO:0046872">
    <property type="term" value="F:metal ion binding"/>
    <property type="evidence" value="ECO:0007669"/>
    <property type="project" value="UniProtKB-KW"/>
</dbReference>
<dbReference type="CDD" id="cd10001">
    <property type="entry name" value="HDAC_classII_APAH"/>
    <property type="match status" value="1"/>
</dbReference>
<dbReference type="InterPro" id="IPR000286">
    <property type="entry name" value="HDACs"/>
</dbReference>
<evidence type="ECO:0000313" key="8">
    <source>
        <dbReference type="EMBL" id="PXV70368.1"/>
    </source>
</evidence>
<comment type="caution">
    <text evidence="8">The sequence shown here is derived from an EMBL/GenBank/DDBJ whole genome shotgun (WGS) entry which is preliminary data.</text>
</comment>
<protein>
    <submittedName>
        <fullName evidence="8">Acetoin utilization deacetylase AcuC-like enzyme</fullName>
    </submittedName>
</protein>
<comment type="similarity">
    <text evidence="2">Belongs to the histone deacetylase family.</text>
</comment>
<accession>A0A318EIE4</accession>